<name>A0ABT6N941_9FIRM</name>
<keyword evidence="2" id="KW-1185">Reference proteome</keyword>
<dbReference type="RefSeq" id="WP_281092728.1">
    <property type="nucleotide sequence ID" value="NZ_JARYZI010000001.1"/>
</dbReference>
<dbReference type="Proteomes" id="UP001158045">
    <property type="component" value="Unassembled WGS sequence"/>
</dbReference>
<gene>
    <name evidence="1" type="ORF">QE109_02150</name>
</gene>
<organism evidence="1 2">
    <name type="scientific">Fusibacter bizertensis</name>
    <dbReference type="NCBI Taxonomy" id="1488331"/>
    <lineage>
        <taxon>Bacteria</taxon>
        <taxon>Bacillati</taxon>
        <taxon>Bacillota</taxon>
        <taxon>Clostridia</taxon>
        <taxon>Eubacteriales</taxon>
        <taxon>Eubacteriales Family XII. Incertae Sedis</taxon>
        <taxon>Fusibacter</taxon>
    </lineage>
</organism>
<comment type="caution">
    <text evidence="1">The sequence shown here is derived from an EMBL/GenBank/DDBJ whole genome shotgun (WGS) entry which is preliminary data.</text>
</comment>
<accession>A0ABT6N941</accession>
<reference evidence="1 2" key="1">
    <citation type="submission" date="2023-04" db="EMBL/GenBank/DDBJ databases">
        <title>Fusibacter bizertensis strain WBS, isolated from littoral bottom sediments of the Arctic seas - biochemical and genomic analysis.</title>
        <authorList>
            <person name="Brioukhanov A.L."/>
        </authorList>
    </citation>
    <scope>NUCLEOTIDE SEQUENCE [LARGE SCALE GENOMIC DNA]</scope>
    <source>
        <strain evidence="1 2">WBS</strain>
    </source>
</reference>
<dbReference type="EMBL" id="JARYZI010000001">
    <property type="protein sequence ID" value="MDH8676928.1"/>
    <property type="molecule type" value="Genomic_DNA"/>
</dbReference>
<sequence length="127" mass="14952">MKRLFKIIIVLIVFLLIYTYLHHIPIPTKNLPTTVTIIALPSPPHYKTIIDTENIDLIFKMIKNSDLKPIINNEKGWQVSLEYRGGTIVMIGDKIEINGRWFKANNKISSKFMDFYLNLDYKEKLWK</sequence>
<evidence type="ECO:0000313" key="1">
    <source>
        <dbReference type="EMBL" id="MDH8676928.1"/>
    </source>
</evidence>
<protein>
    <submittedName>
        <fullName evidence="1">Uncharacterized protein</fullName>
    </submittedName>
</protein>
<proteinExistence type="predicted"/>
<evidence type="ECO:0000313" key="2">
    <source>
        <dbReference type="Proteomes" id="UP001158045"/>
    </source>
</evidence>